<keyword evidence="3" id="KW-1185">Reference proteome</keyword>
<feature type="compositionally biased region" description="Low complexity" evidence="1">
    <location>
        <begin position="152"/>
        <end position="166"/>
    </location>
</feature>
<feature type="compositionally biased region" description="Basic and acidic residues" evidence="1">
    <location>
        <begin position="8"/>
        <end position="20"/>
    </location>
</feature>
<accession>A0A7W5V0W9</accession>
<name>A0A7W5V0W9_9ACTN</name>
<feature type="region of interest" description="Disordered" evidence="1">
    <location>
        <begin position="148"/>
        <end position="170"/>
    </location>
</feature>
<evidence type="ECO:0000313" key="3">
    <source>
        <dbReference type="Proteomes" id="UP000579945"/>
    </source>
</evidence>
<dbReference type="EMBL" id="JACIBV010000001">
    <property type="protein sequence ID" value="MBB3728341.1"/>
    <property type="molecule type" value="Genomic_DNA"/>
</dbReference>
<sequence length="245" mass="26293">MLRWQVDPYRRAARPEERKPRGSMTFRFSGGAITLIVLPHTRSESGGRVPRALTEAGVVVSDVVTSTTLFSGRGAAADRPNPLQQTPKSAIVMALRDDHSGPSLSISGLVVLLHHVACRAGQGQLVIHGQSVAVASNGTGLTVRRTGYRSRAPSSAPTPSAAVTSPNRPAFAKRHKSTLAQSMRCRKANQSCGNTSRSSSLKVAYLTLSGEAGAATTDKEEACHTKLWEIRRPLFPTCLHHLRVK</sequence>
<dbReference type="AlphaFoldDB" id="A0A7W5V0W9"/>
<protein>
    <submittedName>
        <fullName evidence="2">Uncharacterized protein</fullName>
    </submittedName>
</protein>
<evidence type="ECO:0000256" key="1">
    <source>
        <dbReference type="SAM" id="MobiDB-lite"/>
    </source>
</evidence>
<dbReference type="Proteomes" id="UP000579945">
    <property type="component" value="Unassembled WGS sequence"/>
</dbReference>
<organism evidence="2 3">
    <name type="scientific">Nonomuraea dietziae</name>
    <dbReference type="NCBI Taxonomy" id="65515"/>
    <lineage>
        <taxon>Bacteria</taxon>
        <taxon>Bacillati</taxon>
        <taxon>Actinomycetota</taxon>
        <taxon>Actinomycetes</taxon>
        <taxon>Streptosporangiales</taxon>
        <taxon>Streptosporangiaceae</taxon>
        <taxon>Nonomuraea</taxon>
    </lineage>
</organism>
<evidence type="ECO:0000313" key="2">
    <source>
        <dbReference type="EMBL" id="MBB3728341.1"/>
    </source>
</evidence>
<reference evidence="2 3" key="1">
    <citation type="submission" date="2020-08" db="EMBL/GenBank/DDBJ databases">
        <title>Sequencing the genomes of 1000 actinobacteria strains.</title>
        <authorList>
            <person name="Klenk H.-P."/>
        </authorList>
    </citation>
    <scope>NUCLEOTIDE SEQUENCE [LARGE SCALE GENOMIC DNA]</scope>
    <source>
        <strain evidence="2 3">DSM 44320</strain>
    </source>
</reference>
<gene>
    <name evidence="2" type="ORF">FHR33_004201</name>
</gene>
<feature type="region of interest" description="Disordered" evidence="1">
    <location>
        <begin position="1"/>
        <end position="22"/>
    </location>
</feature>
<comment type="caution">
    <text evidence="2">The sequence shown here is derived from an EMBL/GenBank/DDBJ whole genome shotgun (WGS) entry which is preliminary data.</text>
</comment>
<proteinExistence type="predicted"/>